<keyword evidence="5 6" id="KW-0472">Membrane</keyword>
<feature type="transmembrane region" description="Helical" evidence="6">
    <location>
        <begin position="242"/>
        <end position="260"/>
    </location>
</feature>
<dbReference type="Pfam" id="PF07690">
    <property type="entry name" value="MFS_1"/>
    <property type="match status" value="1"/>
</dbReference>
<sequence>MRAYAVAASLARVADEMVGVAVVLLVLARTGSPAAAGAVVTAYTLPSIVSGPVLGAWLDRTAYRRSVLAGGGVLLAATCVGLAATVGTGPLVVPVLLAAVTGLALPLTSGGYSSLVPRLVAAERLGWANALDAAAFNVGSITGPALAGTVAAVVSPAAAVLLIGVLALAGAVCTGFLPRVDTESREREPLLRTVRAGLVHLVRTPPLRGATLTTVLGYGSVGILATAMPLRAEELGHGRPAAGYLWTALEVGCLVAVALLGRLAAIPRPERTVFASTAVFGLVMFTWPVVDGFAWTLVVVAVAGLAEGLALPAIMSTRQRYTPPDLLAQVSTTGASLKIAGYSLGALAGGWLVPAAGPGAAMAVTAGTQLLAAGLGTTLSAARRKLVD</sequence>
<evidence type="ECO:0000256" key="2">
    <source>
        <dbReference type="ARBA" id="ARBA00022475"/>
    </source>
</evidence>
<feature type="transmembrane region" description="Helical" evidence="6">
    <location>
        <begin position="7"/>
        <end position="28"/>
    </location>
</feature>
<keyword evidence="3 6" id="KW-0812">Transmembrane</keyword>
<protein>
    <submittedName>
        <fullName evidence="8">Putative MFS family arabinose efflux permease</fullName>
    </submittedName>
</protein>
<keyword evidence="2" id="KW-1003">Cell membrane</keyword>
<evidence type="ECO:0000313" key="8">
    <source>
        <dbReference type="EMBL" id="PPK66905.1"/>
    </source>
</evidence>
<dbReference type="PANTHER" id="PTHR23513">
    <property type="entry name" value="INTEGRAL MEMBRANE EFFLUX PROTEIN-RELATED"/>
    <property type="match status" value="1"/>
</dbReference>
<evidence type="ECO:0000256" key="6">
    <source>
        <dbReference type="SAM" id="Phobius"/>
    </source>
</evidence>
<feature type="transmembrane region" description="Helical" evidence="6">
    <location>
        <begin position="335"/>
        <end position="353"/>
    </location>
</feature>
<feature type="transmembrane region" description="Helical" evidence="6">
    <location>
        <begin position="153"/>
        <end position="177"/>
    </location>
</feature>
<dbReference type="Proteomes" id="UP000239203">
    <property type="component" value="Unassembled WGS sequence"/>
</dbReference>
<dbReference type="InterPro" id="IPR036259">
    <property type="entry name" value="MFS_trans_sf"/>
</dbReference>
<dbReference type="InterPro" id="IPR001958">
    <property type="entry name" value="Tet-R_TetA/multi-R_MdtG-like"/>
</dbReference>
<keyword evidence="4 6" id="KW-1133">Transmembrane helix</keyword>
<dbReference type="GO" id="GO:0022857">
    <property type="term" value="F:transmembrane transporter activity"/>
    <property type="evidence" value="ECO:0007669"/>
    <property type="project" value="InterPro"/>
</dbReference>
<feature type="transmembrane region" description="Helical" evidence="6">
    <location>
        <begin position="210"/>
        <end position="230"/>
    </location>
</feature>
<feature type="transmembrane region" description="Helical" evidence="6">
    <location>
        <begin position="127"/>
        <end position="147"/>
    </location>
</feature>
<feature type="transmembrane region" description="Helical" evidence="6">
    <location>
        <begin position="295"/>
        <end position="314"/>
    </location>
</feature>
<organism evidence="8 9">
    <name type="scientific">Actinokineospora auranticolor</name>
    <dbReference type="NCBI Taxonomy" id="155976"/>
    <lineage>
        <taxon>Bacteria</taxon>
        <taxon>Bacillati</taxon>
        <taxon>Actinomycetota</taxon>
        <taxon>Actinomycetes</taxon>
        <taxon>Pseudonocardiales</taxon>
        <taxon>Pseudonocardiaceae</taxon>
        <taxon>Actinokineospora</taxon>
    </lineage>
</organism>
<keyword evidence="9" id="KW-1185">Reference proteome</keyword>
<feature type="transmembrane region" description="Helical" evidence="6">
    <location>
        <begin position="272"/>
        <end position="289"/>
    </location>
</feature>
<feature type="transmembrane region" description="Helical" evidence="6">
    <location>
        <begin position="359"/>
        <end position="382"/>
    </location>
</feature>
<accession>A0A2S6GNT8</accession>
<gene>
    <name evidence="8" type="ORF">CLV40_109290</name>
</gene>
<evidence type="ECO:0000259" key="7">
    <source>
        <dbReference type="PROSITE" id="PS50850"/>
    </source>
</evidence>
<dbReference type="PRINTS" id="PR01035">
    <property type="entry name" value="TCRTETA"/>
</dbReference>
<dbReference type="OrthoDB" id="3690525at2"/>
<feature type="transmembrane region" description="Helical" evidence="6">
    <location>
        <begin position="92"/>
        <end position="115"/>
    </location>
</feature>
<dbReference type="SUPFAM" id="SSF103473">
    <property type="entry name" value="MFS general substrate transporter"/>
    <property type="match status" value="1"/>
</dbReference>
<comment type="subcellular location">
    <subcellularLocation>
        <location evidence="1">Cell membrane</location>
        <topology evidence="1">Multi-pass membrane protein</topology>
    </subcellularLocation>
</comment>
<feature type="transmembrane region" description="Helical" evidence="6">
    <location>
        <begin position="34"/>
        <end position="55"/>
    </location>
</feature>
<dbReference type="PROSITE" id="PS50850">
    <property type="entry name" value="MFS"/>
    <property type="match status" value="1"/>
</dbReference>
<evidence type="ECO:0000313" key="9">
    <source>
        <dbReference type="Proteomes" id="UP000239203"/>
    </source>
</evidence>
<comment type="caution">
    <text evidence="8">The sequence shown here is derived from an EMBL/GenBank/DDBJ whole genome shotgun (WGS) entry which is preliminary data.</text>
</comment>
<dbReference type="InterPro" id="IPR020846">
    <property type="entry name" value="MFS_dom"/>
</dbReference>
<evidence type="ECO:0000256" key="5">
    <source>
        <dbReference type="ARBA" id="ARBA00023136"/>
    </source>
</evidence>
<dbReference type="Gene3D" id="1.20.1250.20">
    <property type="entry name" value="MFS general substrate transporter like domains"/>
    <property type="match status" value="1"/>
</dbReference>
<feature type="domain" description="Major facilitator superfamily (MFS) profile" evidence="7">
    <location>
        <begin position="206"/>
        <end position="388"/>
    </location>
</feature>
<dbReference type="RefSeq" id="WP_104480259.1">
    <property type="nucleotide sequence ID" value="NZ_CP154825.1"/>
</dbReference>
<dbReference type="CDD" id="cd06173">
    <property type="entry name" value="MFS_MefA_like"/>
    <property type="match status" value="1"/>
</dbReference>
<feature type="transmembrane region" description="Helical" evidence="6">
    <location>
        <begin position="67"/>
        <end position="86"/>
    </location>
</feature>
<evidence type="ECO:0000256" key="3">
    <source>
        <dbReference type="ARBA" id="ARBA00022692"/>
    </source>
</evidence>
<reference evidence="8 9" key="1">
    <citation type="submission" date="2018-02" db="EMBL/GenBank/DDBJ databases">
        <title>Genomic Encyclopedia of Archaeal and Bacterial Type Strains, Phase II (KMG-II): from individual species to whole genera.</title>
        <authorList>
            <person name="Goeker M."/>
        </authorList>
    </citation>
    <scope>NUCLEOTIDE SEQUENCE [LARGE SCALE GENOMIC DNA]</scope>
    <source>
        <strain evidence="8 9">YU 961-1</strain>
    </source>
</reference>
<evidence type="ECO:0000256" key="4">
    <source>
        <dbReference type="ARBA" id="ARBA00022989"/>
    </source>
</evidence>
<dbReference type="EMBL" id="PTIX01000009">
    <property type="protein sequence ID" value="PPK66905.1"/>
    <property type="molecule type" value="Genomic_DNA"/>
</dbReference>
<proteinExistence type="predicted"/>
<evidence type="ECO:0000256" key="1">
    <source>
        <dbReference type="ARBA" id="ARBA00004651"/>
    </source>
</evidence>
<name>A0A2S6GNT8_9PSEU</name>
<dbReference type="InterPro" id="IPR011701">
    <property type="entry name" value="MFS"/>
</dbReference>
<dbReference type="AlphaFoldDB" id="A0A2S6GNT8"/>
<dbReference type="GO" id="GO:0005886">
    <property type="term" value="C:plasma membrane"/>
    <property type="evidence" value="ECO:0007669"/>
    <property type="project" value="UniProtKB-SubCell"/>
</dbReference>
<dbReference type="PANTHER" id="PTHR23513:SF11">
    <property type="entry name" value="STAPHYLOFERRIN A TRANSPORTER"/>
    <property type="match status" value="1"/>
</dbReference>